<protein>
    <recommendedName>
        <fullName evidence="3">endo-1,3(4)-beta-glucanase</fullName>
        <ecNumber evidence="3">3.2.1.6</ecNumber>
    </recommendedName>
</protein>
<dbReference type="InterPro" id="IPR050546">
    <property type="entry name" value="Glycosyl_Hydrlase_16"/>
</dbReference>
<organism evidence="9 10">
    <name type="scientific">Trichodelitschia bisporula</name>
    <dbReference type="NCBI Taxonomy" id="703511"/>
    <lineage>
        <taxon>Eukaryota</taxon>
        <taxon>Fungi</taxon>
        <taxon>Dikarya</taxon>
        <taxon>Ascomycota</taxon>
        <taxon>Pezizomycotina</taxon>
        <taxon>Dothideomycetes</taxon>
        <taxon>Dothideomycetes incertae sedis</taxon>
        <taxon>Phaeotrichales</taxon>
        <taxon>Phaeotrichaceae</taxon>
        <taxon>Trichodelitschia</taxon>
    </lineage>
</organism>
<dbReference type="OrthoDB" id="192832at2759"/>
<feature type="domain" description="GH16" evidence="8">
    <location>
        <begin position="6"/>
        <end position="318"/>
    </location>
</feature>
<evidence type="ECO:0000313" key="10">
    <source>
        <dbReference type="Proteomes" id="UP000799640"/>
    </source>
</evidence>
<dbReference type="PROSITE" id="PS51762">
    <property type="entry name" value="GH16_2"/>
    <property type="match status" value="1"/>
</dbReference>
<dbReference type="PANTHER" id="PTHR10963:SF24">
    <property type="entry name" value="GLYCOSIDASE C21B10.07-RELATED"/>
    <property type="match status" value="1"/>
</dbReference>
<reference evidence="9" key="1">
    <citation type="journal article" date="2020" name="Stud. Mycol.">
        <title>101 Dothideomycetes genomes: a test case for predicting lifestyles and emergence of pathogens.</title>
        <authorList>
            <person name="Haridas S."/>
            <person name="Albert R."/>
            <person name="Binder M."/>
            <person name="Bloem J."/>
            <person name="Labutti K."/>
            <person name="Salamov A."/>
            <person name="Andreopoulos B."/>
            <person name="Baker S."/>
            <person name="Barry K."/>
            <person name="Bills G."/>
            <person name="Bluhm B."/>
            <person name="Cannon C."/>
            <person name="Castanera R."/>
            <person name="Culley D."/>
            <person name="Daum C."/>
            <person name="Ezra D."/>
            <person name="Gonzalez J."/>
            <person name="Henrissat B."/>
            <person name="Kuo A."/>
            <person name="Liang C."/>
            <person name="Lipzen A."/>
            <person name="Lutzoni F."/>
            <person name="Magnuson J."/>
            <person name="Mondo S."/>
            <person name="Nolan M."/>
            <person name="Ohm R."/>
            <person name="Pangilinan J."/>
            <person name="Park H.-J."/>
            <person name="Ramirez L."/>
            <person name="Alfaro M."/>
            <person name="Sun H."/>
            <person name="Tritt A."/>
            <person name="Yoshinaga Y."/>
            <person name="Zwiers L.-H."/>
            <person name="Turgeon B."/>
            <person name="Goodwin S."/>
            <person name="Spatafora J."/>
            <person name="Crous P."/>
            <person name="Grigoriev I."/>
        </authorList>
    </citation>
    <scope>NUCLEOTIDE SEQUENCE</scope>
    <source>
        <strain evidence="9">CBS 262.69</strain>
    </source>
</reference>
<feature type="region of interest" description="Disordered" evidence="6">
    <location>
        <begin position="320"/>
        <end position="342"/>
    </location>
</feature>
<dbReference type="CDD" id="cd02181">
    <property type="entry name" value="GH16_fungal_Lam16A_glucanase"/>
    <property type="match status" value="1"/>
</dbReference>
<dbReference type="FunFam" id="2.60.120.200:FF:000114">
    <property type="entry name" value="Probable endo-1,3(4)-beta-glucanase NFIA_089530"/>
    <property type="match status" value="1"/>
</dbReference>
<gene>
    <name evidence="9" type="ORF">EJ06DRAFT_467448</name>
</gene>
<evidence type="ECO:0000313" key="9">
    <source>
        <dbReference type="EMBL" id="KAF2400425.1"/>
    </source>
</evidence>
<dbReference type="PANTHER" id="PTHR10963">
    <property type="entry name" value="GLYCOSYL HYDROLASE-RELATED"/>
    <property type="match status" value="1"/>
</dbReference>
<evidence type="ECO:0000256" key="5">
    <source>
        <dbReference type="ARBA" id="ARBA00023295"/>
    </source>
</evidence>
<dbReference type="EMBL" id="ML996695">
    <property type="protein sequence ID" value="KAF2400425.1"/>
    <property type="molecule type" value="Genomic_DNA"/>
</dbReference>
<evidence type="ECO:0000259" key="8">
    <source>
        <dbReference type="PROSITE" id="PS51762"/>
    </source>
</evidence>
<keyword evidence="10" id="KW-1185">Reference proteome</keyword>
<proteinExistence type="inferred from homology"/>
<evidence type="ECO:0000256" key="4">
    <source>
        <dbReference type="ARBA" id="ARBA00022801"/>
    </source>
</evidence>
<evidence type="ECO:0000256" key="2">
    <source>
        <dbReference type="ARBA" id="ARBA00006865"/>
    </source>
</evidence>
<dbReference type="GO" id="GO:0009251">
    <property type="term" value="P:glucan catabolic process"/>
    <property type="evidence" value="ECO:0007669"/>
    <property type="project" value="TreeGrafter"/>
</dbReference>
<dbReference type="Pfam" id="PF26113">
    <property type="entry name" value="GH16_XgeA"/>
    <property type="match status" value="1"/>
</dbReference>
<evidence type="ECO:0000256" key="6">
    <source>
        <dbReference type="SAM" id="MobiDB-lite"/>
    </source>
</evidence>
<keyword evidence="7" id="KW-0732">Signal</keyword>
<evidence type="ECO:0000256" key="3">
    <source>
        <dbReference type="ARBA" id="ARBA00012599"/>
    </source>
</evidence>
<feature type="chain" id="PRO_5026158074" description="endo-1,3(4)-beta-glucanase" evidence="7">
    <location>
        <begin position="19"/>
        <end position="342"/>
    </location>
</feature>
<feature type="non-terminal residue" evidence="9">
    <location>
        <position position="342"/>
    </location>
</feature>
<evidence type="ECO:0000256" key="7">
    <source>
        <dbReference type="SAM" id="SignalP"/>
    </source>
</evidence>
<dbReference type="AlphaFoldDB" id="A0A6G1HXG1"/>
<keyword evidence="4" id="KW-0378">Hydrolase</keyword>
<accession>A0A6G1HXG1</accession>
<keyword evidence="5" id="KW-0326">Glycosidase</keyword>
<dbReference type="EC" id="3.2.1.6" evidence="3"/>
<dbReference type="Gene3D" id="2.60.120.200">
    <property type="match status" value="1"/>
</dbReference>
<name>A0A6G1HXG1_9PEZI</name>
<dbReference type="SUPFAM" id="SSF49899">
    <property type="entry name" value="Concanavalin A-like lectins/glucanases"/>
    <property type="match status" value="1"/>
</dbReference>
<dbReference type="InterPro" id="IPR000757">
    <property type="entry name" value="Beta-glucanase-like"/>
</dbReference>
<dbReference type="InterPro" id="IPR013320">
    <property type="entry name" value="ConA-like_dom_sf"/>
</dbReference>
<comment type="catalytic activity">
    <reaction evidence="1">
        <text>Endohydrolysis of (1-&gt;3)- or (1-&gt;4)-linkages in beta-D-glucans when the glucose residue whose reducing group is involved in the linkage to be hydrolyzed is itself substituted at C-3.</text>
        <dbReference type="EC" id="3.2.1.6"/>
    </reaction>
</comment>
<feature type="signal peptide" evidence="7">
    <location>
        <begin position="1"/>
        <end position="18"/>
    </location>
</feature>
<dbReference type="Proteomes" id="UP000799640">
    <property type="component" value="Unassembled WGS sequence"/>
</dbReference>
<evidence type="ECO:0000256" key="1">
    <source>
        <dbReference type="ARBA" id="ARBA00000124"/>
    </source>
</evidence>
<comment type="similarity">
    <text evidence="2">Belongs to the glycosyl hydrolase 16 family.</text>
</comment>
<dbReference type="GO" id="GO:0052861">
    <property type="term" value="F:endo-1,3(4)-beta-glucanase activity"/>
    <property type="evidence" value="ECO:0007669"/>
    <property type="project" value="UniProtKB-EC"/>
</dbReference>
<sequence length="342" mass="36081">MHFSALIVALSSIPTGLAGYVLQDEYNPSNFFDMFNFYSGPDPTEGFVKMLDRPSAQSAGLIMNNASGAYLGVDHINVTPQGRPSLRLESKKTYTGGLIIADIAHMPGSICGAWPAYWTIGPNWPSNGEIDIIEGVNSGKTNAMTLHTNPGCSITKTSNMAGTVRTTNCDIHAPGQGTNVGCAIDSHDTTTYGDGFNAVGGGVYATLWTSDSISVYHFPRNAIPADITYGNPDPSGWGIPQAHFQGSCDFTKAIQQQTIIFDTTFCGQWAGDAGVWGSDAVCSQKAATCNDYVANNPAAFKEAYWLVNYVKVFQPGARASGSSTPSAAPTSSSKAVPTAFPG</sequence>